<evidence type="ECO:0000313" key="3">
    <source>
        <dbReference type="EMBL" id="GJJ86129.1"/>
    </source>
</evidence>
<dbReference type="Gene3D" id="1.10.1410.20">
    <property type="entry name" value="2'-5'-oligoadenylate synthetase 1, domain 2"/>
    <property type="match status" value="1"/>
</dbReference>
<reference evidence="3" key="1">
    <citation type="submission" date="2021-11" db="EMBL/GenBank/DDBJ databases">
        <title>WGS analysis for carbapenemase-producing Enterobacterales outbreak in a University Hospital, Japan.</title>
        <authorList>
            <person name="Tukada M."/>
            <person name="Miyazaki T."/>
            <person name="Aoki K."/>
            <person name="Yoshizawa S."/>
            <person name="Ishii Y."/>
            <person name="Tateda K."/>
        </authorList>
    </citation>
    <scope>NUCLEOTIDE SEQUENCE</scope>
    <source>
        <strain evidence="3">TUM16652</strain>
    </source>
</reference>
<dbReference type="InterPro" id="IPR043519">
    <property type="entry name" value="NT_sf"/>
</dbReference>
<evidence type="ECO:0000313" key="4">
    <source>
        <dbReference type="Proteomes" id="UP001050241"/>
    </source>
</evidence>
<evidence type="ECO:0000256" key="1">
    <source>
        <dbReference type="ARBA" id="ARBA00023118"/>
    </source>
</evidence>
<dbReference type="EMBL" id="BQFY01000071">
    <property type="protein sequence ID" value="GJJ86129.1"/>
    <property type="molecule type" value="Genomic_DNA"/>
</dbReference>
<feature type="region of interest" description="Disordered" evidence="2">
    <location>
        <begin position="1"/>
        <end position="20"/>
    </location>
</feature>
<comment type="caution">
    <text evidence="3">The sequence shown here is derived from an EMBL/GenBank/DDBJ whole genome shotgun (WGS) entry which is preliminary data.</text>
</comment>
<accession>A0ABD0C0U6</accession>
<dbReference type="SUPFAM" id="SSF81631">
    <property type="entry name" value="PAP/OAS1 substrate-binding domain"/>
    <property type="match status" value="1"/>
</dbReference>
<dbReference type="PANTHER" id="PTHR11258:SF11">
    <property type="entry name" value="C2H2-TYPE DOMAIN-CONTAINING PROTEIN"/>
    <property type="match status" value="1"/>
</dbReference>
<gene>
    <name evidence="3" type="ORF">TUM16652_48290</name>
</gene>
<dbReference type="InterPro" id="IPR053445">
    <property type="entry name" value="CBASS_cN_synthase"/>
</dbReference>
<organism evidence="3 4">
    <name type="scientific">Enterobacter cloacae</name>
    <dbReference type="NCBI Taxonomy" id="550"/>
    <lineage>
        <taxon>Bacteria</taxon>
        <taxon>Pseudomonadati</taxon>
        <taxon>Pseudomonadota</taxon>
        <taxon>Gammaproteobacteria</taxon>
        <taxon>Enterobacterales</taxon>
        <taxon>Enterobacteriaceae</taxon>
        <taxon>Enterobacter</taxon>
        <taxon>Enterobacter cloacae complex</taxon>
    </lineage>
</organism>
<dbReference type="NCBIfam" id="NF041116">
    <property type="entry name" value="CBASS_cyclase_a"/>
    <property type="match status" value="1"/>
</dbReference>
<proteinExistence type="predicted"/>
<dbReference type="PROSITE" id="PS50152">
    <property type="entry name" value="25A_SYNTH_3"/>
    <property type="match status" value="1"/>
</dbReference>
<dbReference type="SUPFAM" id="SSF81301">
    <property type="entry name" value="Nucleotidyltransferase"/>
    <property type="match status" value="1"/>
</dbReference>
<name>A0ABD0C0U6_ENTCL</name>
<dbReference type="CDD" id="cd05400">
    <property type="entry name" value="NT_2-5OAS_ClassI-CCAase"/>
    <property type="match status" value="1"/>
</dbReference>
<dbReference type="Proteomes" id="UP001050241">
    <property type="component" value="Unassembled WGS sequence"/>
</dbReference>
<dbReference type="AlphaFoldDB" id="A0ABD0C0U6"/>
<protein>
    <recommendedName>
        <fullName evidence="5">Nucleotidyltransferase</fullName>
    </recommendedName>
</protein>
<dbReference type="GO" id="GO:0051607">
    <property type="term" value="P:defense response to virus"/>
    <property type="evidence" value="ECO:0007669"/>
    <property type="project" value="UniProtKB-KW"/>
</dbReference>
<dbReference type="PANTHER" id="PTHR11258">
    <property type="entry name" value="2-5 OLIGOADENYLATE SYNTHETASE"/>
    <property type="match status" value="1"/>
</dbReference>
<dbReference type="Gene3D" id="3.30.460.10">
    <property type="entry name" value="Beta Polymerase, domain 2"/>
    <property type="match status" value="1"/>
</dbReference>
<evidence type="ECO:0008006" key="5">
    <source>
        <dbReference type="Google" id="ProtNLM"/>
    </source>
</evidence>
<evidence type="ECO:0000256" key="2">
    <source>
        <dbReference type="SAM" id="MobiDB-lite"/>
    </source>
</evidence>
<dbReference type="InterPro" id="IPR006116">
    <property type="entry name" value="NT_2-5OAS_ClassI-CCAase"/>
</dbReference>
<sequence>MSSGLDRVKTSSEDEMSTEHVDHKTIARFAEDKVNLPKVKADEFREQAKRLQNKLEGYLSDHPDFSLKRMIPSGSLAKGTALRSLNDIDVAVYISGSDAPQDLRELLDYLADRLRKAFPNFSPDQVKPQTYSVTVSFRGSGLDVDIVPVLYSGLPDWRGHLISQEDGSLLETSIPLHLDFIKARKRAAPKHFAQVVRLAKYWARLMKQERPNFRFKSFMIELILAKLLDNGVDFSNYPEALQTFFTYLVSTELRERIVFEDNYPASKIGKLSDLVQIIDPVNPVNNVARLYTQSNVDAIIDAAMDAGDAIDAAFYAPTKQLTITYWQKVFGSSFQG</sequence>
<keyword evidence="1" id="KW-0051">Antiviral defense</keyword>